<evidence type="ECO:0000313" key="4">
    <source>
        <dbReference type="Proteomes" id="UP000000263"/>
    </source>
</evidence>
<keyword evidence="2" id="KW-0812">Transmembrane</keyword>
<dbReference type="InterPro" id="IPR005754">
    <property type="entry name" value="Sortase"/>
</dbReference>
<sequence>MKHIARNNRISLQTPPKIRGLSLLRRASGRNAVPTTFREKLFWTLGNLLMLIGAILLAYVGGIYAQADFNRYAARGDTDVPPPAPVAAPRAPDAEPAPFVAPQPFVAPRLNTVEGRIISDVPDIVRSAIPSQISRIIIPSIGVDSKVVEVGWEVKEQNGTQVAVWQVAEYAVGHHRGSANPGEGSNIVLAGHVGGYGKVFKDLINVREGDPIILFAGGRQHLYVVREQVLVHEEGVSPEQQAMNALYIAPTSEEMVTLITCWPDRGPDKFKYRIIVRATPYGADTDTPTTNADGWTVR</sequence>
<dbReference type="STRING" id="383372.Rcas_2959"/>
<gene>
    <name evidence="3" type="ordered locus">Rcas_2959</name>
</gene>
<dbReference type="eggNOG" id="COG3764">
    <property type="taxonomic scope" value="Bacteria"/>
</dbReference>
<evidence type="ECO:0000313" key="3">
    <source>
        <dbReference type="EMBL" id="ABU59019.1"/>
    </source>
</evidence>
<dbReference type="KEGG" id="rca:Rcas_2959"/>
<evidence type="ECO:0000256" key="2">
    <source>
        <dbReference type="SAM" id="Phobius"/>
    </source>
</evidence>
<keyword evidence="4" id="KW-1185">Reference proteome</keyword>
<dbReference type="Pfam" id="PF04203">
    <property type="entry name" value="Sortase"/>
    <property type="match status" value="1"/>
</dbReference>
<proteinExistence type="predicted"/>
<dbReference type="AlphaFoldDB" id="A7NN86"/>
<dbReference type="InterPro" id="IPR023365">
    <property type="entry name" value="Sortase_dom-sf"/>
</dbReference>
<dbReference type="Gene3D" id="2.40.260.10">
    <property type="entry name" value="Sortase"/>
    <property type="match status" value="1"/>
</dbReference>
<feature type="transmembrane region" description="Helical" evidence="2">
    <location>
        <begin position="41"/>
        <end position="65"/>
    </location>
</feature>
<keyword evidence="2" id="KW-0472">Membrane</keyword>
<keyword evidence="1" id="KW-0378">Hydrolase</keyword>
<dbReference type="CDD" id="cd00004">
    <property type="entry name" value="Sortase"/>
    <property type="match status" value="1"/>
</dbReference>
<organism evidence="3 4">
    <name type="scientific">Roseiflexus castenholzii (strain DSM 13941 / HLO8)</name>
    <dbReference type="NCBI Taxonomy" id="383372"/>
    <lineage>
        <taxon>Bacteria</taxon>
        <taxon>Bacillati</taxon>
        <taxon>Chloroflexota</taxon>
        <taxon>Chloroflexia</taxon>
        <taxon>Chloroflexales</taxon>
        <taxon>Roseiflexineae</taxon>
        <taxon>Roseiflexaceae</taxon>
        <taxon>Roseiflexus</taxon>
    </lineage>
</organism>
<dbReference type="EMBL" id="CP000804">
    <property type="protein sequence ID" value="ABU59019.1"/>
    <property type="molecule type" value="Genomic_DNA"/>
</dbReference>
<keyword evidence="2" id="KW-1133">Transmembrane helix</keyword>
<dbReference type="SUPFAM" id="SSF63817">
    <property type="entry name" value="Sortase"/>
    <property type="match status" value="1"/>
</dbReference>
<name>A7NN86_ROSCS</name>
<dbReference type="RefSeq" id="WP_012121443.1">
    <property type="nucleotide sequence ID" value="NC_009767.1"/>
</dbReference>
<dbReference type="Proteomes" id="UP000000263">
    <property type="component" value="Chromosome"/>
</dbReference>
<protein>
    <submittedName>
        <fullName evidence="3">Peptidase C60 sortase A and B</fullName>
    </submittedName>
</protein>
<reference evidence="3 4" key="1">
    <citation type="submission" date="2007-08" db="EMBL/GenBank/DDBJ databases">
        <title>Complete sequence of Roseiflexus castenholzii DSM 13941.</title>
        <authorList>
            <consortium name="US DOE Joint Genome Institute"/>
            <person name="Copeland A."/>
            <person name="Lucas S."/>
            <person name="Lapidus A."/>
            <person name="Barry K."/>
            <person name="Glavina del Rio T."/>
            <person name="Dalin E."/>
            <person name="Tice H."/>
            <person name="Pitluck S."/>
            <person name="Thompson L.S."/>
            <person name="Brettin T."/>
            <person name="Bruce D."/>
            <person name="Detter J.C."/>
            <person name="Han C."/>
            <person name="Tapia R."/>
            <person name="Schmutz J."/>
            <person name="Larimer F."/>
            <person name="Land M."/>
            <person name="Hauser L."/>
            <person name="Kyrpides N."/>
            <person name="Mikhailova N."/>
            <person name="Bryant D.A."/>
            <person name="Hanada S."/>
            <person name="Tsukatani Y."/>
            <person name="Richardson P."/>
        </authorList>
    </citation>
    <scope>NUCLEOTIDE SEQUENCE [LARGE SCALE GENOMIC DNA]</scope>
    <source>
        <strain evidence="4">DSM 13941 / HLO8</strain>
    </source>
</reference>
<dbReference type="HOGENOM" id="CLU_1105965_0_0_0"/>
<evidence type="ECO:0000256" key="1">
    <source>
        <dbReference type="ARBA" id="ARBA00022801"/>
    </source>
</evidence>
<accession>A7NN86</accession>
<dbReference type="GO" id="GO:0016787">
    <property type="term" value="F:hydrolase activity"/>
    <property type="evidence" value="ECO:0007669"/>
    <property type="project" value="UniProtKB-KW"/>
</dbReference>